<dbReference type="Gene3D" id="3.40.50.620">
    <property type="entry name" value="HUPs"/>
    <property type="match status" value="2"/>
</dbReference>
<proteinExistence type="inferred from homology"/>
<comment type="function">
    <text evidence="13">Aminoacyl-tRNA synthetase that catalyzes the specific attachment of isoleucine to its cognate tRNA (tRNA(Ile)).</text>
</comment>
<dbReference type="FunFam" id="1.10.730.20:FF:000002">
    <property type="entry name" value="isoleucine--tRNA ligase, mitochondrial"/>
    <property type="match status" value="1"/>
</dbReference>
<feature type="domain" description="Methionyl/Valyl/Leucyl/Isoleucyl-tRNA synthetase anticodon-binding" evidence="17">
    <location>
        <begin position="738"/>
        <end position="855"/>
    </location>
</feature>
<keyword evidence="10 15" id="KW-0030">Aminoacyl-tRNA synthetase</keyword>
<dbReference type="HAMAP" id="MF_02002">
    <property type="entry name" value="Ile_tRNA_synth_type1"/>
    <property type="match status" value="1"/>
</dbReference>
<dbReference type="Gene3D" id="3.90.740.10">
    <property type="entry name" value="Valyl/Leucyl/Isoleucyl-tRNA synthetase, editing domain"/>
    <property type="match status" value="1"/>
</dbReference>
<keyword evidence="7 15" id="KW-0648">Protein biosynthesis</keyword>
<evidence type="ECO:0000256" key="12">
    <source>
        <dbReference type="ARBA" id="ARBA00051282"/>
    </source>
</evidence>
<evidence type="ECO:0000256" key="1">
    <source>
        <dbReference type="ARBA" id="ARBA00004305"/>
    </source>
</evidence>
<dbReference type="PROSITE" id="PS00178">
    <property type="entry name" value="AA_TRNA_LIGASE_I"/>
    <property type="match status" value="1"/>
</dbReference>
<dbReference type="InterPro" id="IPR002300">
    <property type="entry name" value="aa-tRNA-synth_Ia"/>
</dbReference>
<evidence type="ECO:0000256" key="3">
    <source>
        <dbReference type="ARBA" id="ARBA00013165"/>
    </source>
</evidence>
<feature type="domain" description="Aminoacyl-tRNA synthetase class Ia" evidence="16">
    <location>
        <begin position="80"/>
        <end position="690"/>
    </location>
</feature>
<evidence type="ECO:0000313" key="19">
    <source>
        <dbReference type="Proteomes" id="UP000838412"/>
    </source>
</evidence>
<evidence type="ECO:0000256" key="14">
    <source>
        <dbReference type="ARBA" id="ARBA00068280"/>
    </source>
</evidence>
<sequence length="1003" mass="113691">MLMTWRKVSVCSIPVVRTRTCQRWQTHPLSLPVKRHASSKKYSDSILLPKTTFPIRPKNPAAEEVEIQKVCGFSELYSWQRQQDRQKDFVLHDGPPYANGDPHVGHALNKILKDMINRYKLLRGYRVDYRPGWDCHGLPIELKALSEGRDSLRRLQPLQIRNKAKQFAEKAIKNQVAAFRRWGIMADWDNGCYFTFDKQYEAKQLELFYKMYEKDYIYQDFKPVFYSPSSRTALAEAELEYKEDHVSHAVYAKFPLATLSPALKAIVGGRRDVSVLTWTTLPWTIPANEAMCYTPSHEYSLCQCKTTGQLYILAAERVEGTAQVLGTSLDVLNTFPGSTLEGSTCQHPTIHGKVSPLLPAHHVSMAKGTGLVHTAPAHGMEDYTVALAFQLPVFTMVDEDGRYTDQAGPHLNGKNIFTDGNETVVEQLRSAGHLVHEQNYKHSYPYDWRTKKPVFIRASLQWFVNTNSIKDRAVDLIDGVRMYPEGTAANSLKAWVSTRNYWCISRQRVWGVPIPVFYHRESGKPLLTKESVDHVVSLVRREGTDCWWTLPMEELLPDDVIRKAGYRDVSEFDKGADILDIWFDSGVSWAAVLEDSGGVADMYLEGKDQHGGWFQSSLLTSVAVRDSAPYRCVFVHGFAMAEDGTKMSKSLGNVVDPNLVVSGGKNRDKHPAYGADVLRWWVAGSDVHSHVYIGNNILNTARDTVLKVRRILRFLLGNLSGFSPAEHTVLYHQLRPVDKYMLHVLYQYAQKVTDAYENFHFTKVQYLTLGLVTKELSSFYLNITKDRLYCDDQTSTGRRGCQTVQFHILDVLTKTLAPVLPHLAEEIYLHNTCLGEEVASVFKSGWFEIDPVWYRPNLEPLWGVADDVRDAFNRQIESADPRLYDVAIFASSTVYDTLKVLQSEETSCTSDLCEMMMSSFVSLHREDHQENSPSSVSQQTVSKVSQHECVISEADGSKLTATFTLHVSPASHQKCERCRKYVAASPTTPCDRCLAVMAHSWAT</sequence>
<evidence type="ECO:0000256" key="10">
    <source>
        <dbReference type="ARBA" id="ARBA00023146"/>
    </source>
</evidence>
<keyword evidence="5 15" id="KW-0547">Nucleotide-binding</keyword>
<dbReference type="InterPro" id="IPR013155">
    <property type="entry name" value="M/V/L/I-tRNA-synth_anticd-bd"/>
</dbReference>
<evidence type="ECO:0000256" key="6">
    <source>
        <dbReference type="ARBA" id="ARBA00022840"/>
    </source>
</evidence>
<keyword evidence="19" id="KW-1185">Reference proteome</keyword>
<dbReference type="GO" id="GO:0005524">
    <property type="term" value="F:ATP binding"/>
    <property type="evidence" value="ECO:0007669"/>
    <property type="project" value="UniProtKB-KW"/>
</dbReference>
<dbReference type="AlphaFoldDB" id="A0A8J9ZYT6"/>
<evidence type="ECO:0000256" key="5">
    <source>
        <dbReference type="ARBA" id="ARBA00022741"/>
    </source>
</evidence>
<keyword evidence="4 15" id="KW-0436">Ligase</keyword>
<reference evidence="18" key="1">
    <citation type="submission" date="2022-01" db="EMBL/GenBank/DDBJ databases">
        <authorList>
            <person name="Braso-Vives M."/>
        </authorList>
    </citation>
    <scope>NUCLEOTIDE SEQUENCE</scope>
</reference>
<dbReference type="InterPro" id="IPR050081">
    <property type="entry name" value="Ile-tRNA_ligase"/>
</dbReference>
<organism evidence="18 19">
    <name type="scientific">Branchiostoma lanceolatum</name>
    <name type="common">Common lancelet</name>
    <name type="synonym">Amphioxus lanceolatum</name>
    <dbReference type="NCBI Taxonomy" id="7740"/>
    <lineage>
        <taxon>Eukaryota</taxon>
        <taxon>Metazoa</taxon>
        <taxon>Chordata</taxon>
        <taxon>Cephalochordata</taxon>
        <taxon>Leptocardii</taxon>
        <taxon>Amphioxiformes</taxon>
        <taxon>Branchiostomatidae</taxon>
        <taxon>Branchiostoma</taxon>
    </lineage>
</organism>
<dbReference type="EMBL" id="OV696689">
    <property type="protein sequence ID" value="CAH1263635.1"/>
    <property type="molecule type" value="Genomic_DNA"/>
</dbReference>
<evidence type="ECO:0000256" key="9">
    <source>
        <dbReference type="ARBA" id="ARBA00023128"/>
    </source>
</evidence>
<dbReference type="PRINTS" id="PR00984">
    <property type="entry name" value="TRNASYNTHILE"/>
</dbReference>
<dbReference type="GO" id="GO:0005759">
    <property type="term" value="C:mitochondrial matrix"/>
    <property type="evidence" value="ECO:0007669"/>
    <property type="project" value="UniProtKB-SubCell"/>
</dbReference>
<dbReference type="GO" id="GO:0000049">
    <property type="term" value="F:tRNA binding"/>
    <property type="evidence" value="ECO:0007669"/>
    <property type="project" value="InterPro"/>
</dbReference>
<evidence type="ECO:0000313" key="18">
    <source>
        <dbReference type="EMBL" id="CAH1263635.1"/>
    </source>
</evidence>
<evidence type="ECO:0000256" key="2">
    <source>
        <dbReference type="ARBA" id="ARBA00005594"/>
    </source>
</evidence>
<dbReference type="SUPFAM" id="SSF52374">
    <property type="entry name" value="Nucleotidylyl transferase"/>
    <property type="match status" value="1"/>
</dbReference>
<dbReference type="InterPro" id="IPR023585">
    <property type="entry name" value="Ile-tRNA-ligase_type1"/>
</dbReference>
<dbReference type="InterPro" id="IPR014729">
    <property type="entry name" value="Rossmann-like_a/b/a_fold"/>
</dbReference>
<dbReference type="InterPro" id="IPR002301">
    <property type="entry name" value="Ile-tRNA-ligase"/>
</dbReference>
<dbReference type="FunFam" id="1.10.10.830:FF:000002">
    <property type="entry name" value="Isoleucine--tRNA ligase, mitochondrial"/>
    <property type="match status" value="1"/>
</dbReference>
<comment type="catalytic activity">
    <reaction evidence="12">
        <text>tRNA(Ile) + L-isoleucine + ATP = L-isoleucyl-tRNA(Ile) + AMP + diphosphate</text>
        <dbReference type="Rhea" id="RHEA:11060"/>
        <dbReference type="Rhea" id="RHEA-COMP:9666"/>
        <dbReference type="Rhea" id="RHEA-COMP:9695"/>
        <dbReference type="ChEBI" id="CHEBI:30616"/>
        <dbReference type="ChEBI" id="CHEBI:33019"/>
        <dbReference type="ChEBI" id="CHEBI:58045"/>
        <dbReference type="ChEBI" id="CHEBI:78442"/>
        <dbReference type="ChEBI" id="CHEBI:78528"/>
        <dbReference type="ChEBI" id="CHEBI:456215"/>
        <dbReference type="EC" id="6.1.1.5"/>
    </reaction>
    <physiologicalReaction direction="left-to-right" evidence="12">
        <dbReference type="Rhea" id="RHEA:11061"/>
    </physiologicalReaction>
</comment>
<evidence type="ECO:0000256" key="15">
    <source>
        <dbReference type="RuleBase" id="RU363035"/>
    </source>
</evidence>
<dbReference type="Pfam" id="PF00133">
    <property type="entry name" value="tRNA-synt_1"/>
    <property type="match status" value="1"/>
</dbReference>
<protein>
    <recommendedName>
        <fullName evidence="14">Isoleucine--tRNA ligase, mitochondrial</fullName>
        <ecNumber evidence="3">6.1.1.5</ecNumber>
    </recommendedName>
    <alternativeName>
        <fullName evidence="11">Isoleucyl-tRNA synthetase</fullName>
    </alternativeName>
</protein>
<dbReference type="InterPro" id="IPR009080">
    <property type="entry name" value="tRNAsynth_Ia_anticodon-bd"/>
</dbReference>
<dbReference type="SUPFAM" id="SSF47323">
    <property type="entry name" value="Anticodon-binding domain of a subclass of class I aminoacyl-tRNA synthetases"/>
    <property type="match status" value="1"/>
</dbReference>
<dbReference type="FunFam" id="3.40.50.620:FF:000111">
    <property type="entry name" value="Mitochondrial isoleucyl-tRNA synthetase"/>
    <property type="match status" value="1"/>
</dbReference>
<evidence type="ECO:0000256" key="7">
    <source>
        <dbReference type="ARBA" id="ARBA00022917"/>
    </source>
</evidence>
<dbReference type="PANTHER" id="PTHR42765">
    <property type="entry name" value="SOLEUCYL-TRNA SYNTHETASE"/>
    <property type="match status" value="1"/>
</dbReference>
<dbReference type="Gene3D" id="1.10.730.20">
    <property type="match status" value="1"/>
</dbReference>
<dbReference type="Gene3D" id="1.10.10.830">
    <property type="entry name" value="Ile-tRNA synthetase CP2 domain-like"/>
    <property type="match status" value="1"/>
</dbReference>
<dbReference type="OrthoDB" id="10264412at2759"/>
<comment type="subcellular location">
    <subcellularLocation>
        <location evidence="1">Mitochondrion matrix</location>
    </subcellularLocation>
</comment>
<dbReference type="InterPro" id="IPR033708">
    <property type="entry name" value="Anticodon_Ile_BEm"/>
</dbReference>
<dbReference type="NCBIfam" id="TIGR00392">
    <property type="entry name" value="ileS"/>
    <property type="match status" value="1"/>
</dbReference>
<dbReference type="GO" id="GO:0032543">
    <property type="term" value="P:mitochondrial translation"/>
    <property type="evidence" value="ECO:0007669"/>
    <property type="project" value="TreeGrafter"/>
</dbReference>
<accession>A0A8J9ZYT6</accession>
<gene>
    <name evidence="18" type="primary">IARS2</name>
    <name evidence="18" type="ORF">BLAG_LOCUS18272</name>
</gene>
<dbReference type="CDD" id="cd07960">
    <property type="entry name" value="Anticodon_Ia_Ile_BEm"/>
    <property type="match status" value="1"/>
</dbReference>
<dbReference type="Proteomes" id="UP000838412">
    <property type="component" value="Chromosome 4"/>
</dbReference>
<dbReference type="Pfam" id="PF08264">
    <property type="entry name" value="Anticodon_1"/>
    <property type="match status" value="1"/>
</dbReference>
<name>A0A8J9ZYT6_BRALA</name>
<dbReference type="GO" id="GO:0002161">
    <property type="term" value="F:aminoacyl-tRNA deacylase activity"/>
    <property type="evidence" value="ECO:0007669"/>
    <property type="project" value="InterPro"/>
</dbReference>
<keyword evidence="8" id="KW-0809">Transit peptide</keyword>
<dbReference type="GO" id="GO:0006428">
    <property type="term" value="P:isoleucyl-tRNA aminoacylation"/>
    <property type="evidence" value="ECO:0007669"/>
    <property type="project" value="InterPro"/>
</dbReference>
<dbReference type="InterPro" id="IPR001412">
    <property type="entry name" value="aa-tRNA-synth_I_CS"/>
</dbReference>
<comment type="similarity">
    <text evidence="2 15">Belongs to the class-I aminoacyl-tRNA synthetase family.</text>
</comment>
<keyword evidence="9" id="KW-0496">Mitochondrion</keyword>
<evidence type="ECO:0000256" key="4">
    <source>
        <dbReference type="ARBA" id="ARBA00022598"/>
    </source>
</evidence>
<dbReference type="PANTHER" id="PTHR42765:SF1">
    <property type="entry name" value="ISOLEUCINE--TRNA LIGASE, MITOCHONDRIAL"/>
    <property type="match status" value="1"/>
</dbReference>
<evidence type="ECO:0000256" key="11">
    <source>
        <dbReference type="ARBA" id="ARBA00032665"/>
    </source>
</evidence>
<dbReference type="SUPFAM" id="SSF50677">
    <property type="entry name" value="ValRS/IleRS/LeuRS editing domain"/>
    <property type="match status" value="1"/>
</dbReference>
<dbReference type="EC" id="6.1.1.5" evidence="3"/>
<evidence type="ECO:0000256" key="8">
    <source>
        <dbReference type="ARBA" id="ARBA00022946"/>
    </source>
</evidence>
<evidence type="ECO:0000259" key="16">
    <source>
        <dbReference type="Pfam" id="PF00133"/>
    </source>
</evidence>
<dbReference type="GO" id="GO:0004822">
    <property type="term" value="F:isoleucine-tRNA ligase activity"/>
    <property type="evidence" value="ECO:0007669"/>
    <property type="project" value="UniProtKB-EC"/>
</dbReference>
<dbReference type="FunFam" id="3.90.740.10:FF:000009">
    <property type="entry name" value="Isoleucyl-tRNA synthetase 2, mitochondrial"/>
    <property type="match status" value="1"/>
</dbReference>
<evidence type="ECO:0000256" key="13">
    <source>
        <dbReference type="ARBA" id="ARBA00055883"/>
    </source>
</evidence>
<keyword evidence="6 15" id="KW-0067">ATP-binding</keyword>
<dbReference type="InterPro" id="IPR009008">
    <property type="entry name" value="Val/Leu/Ile-tRNA-synth_edit"/>
</dbReference>
<evidence type="ECO:0000259" key="17">
    <source>
        <dbReference type="Pfam" id="PF08264"/>
    </source>
</evidence>